<evidence type="ECO:0000256" key="1">
    <source>
        <dbReference type="SAM" id="MobiDB-lite"/>
    </source>
</evidence>
<reference evidence="2" key="1">
    <citation type="journal article" date="2020" name="Stud. Mycol.">
        <title>101 Dothideomycetes genomes: a test case for predicting lifestyles and emergence of pathogens.</title>
        <authorList>
            <person name="Haridas S."/>
            <person name="Albert R."/>
            <person name="Binder M."/>
            <person name="Bloem J."/>
            <person name="Labutti K."/>
            <person name="Salamov A."/>
            <person name="Andreopoulos B."/>
            <person name="Baker S."/>
            <person name="Barry K."/>
            <person name="Bills G."/>
            <person name="Bluhm B."/>
            <person name="Cannon C."/>
            <person name="Castanera R."/>
            <person name="Culley D."/>
            <person name="Daum C."/>
            <person name="Ezra D."/>
            <person name="Gonzalez J."/>
            <person name="Henrissat B."/>
            <person name="Kuo A."/>
            <person name="Liang C."/>
            <person name="Lipzen A."/>
            <person name="Lutzoni F."/>
            <person name="Magnuson J."/>
            <person name="Mondo S."/>
            <person name="Nolan M."/>
            <person name="Ohm R."/>
            <person name="Pangilinan J."/>
            <person name="Park H.-J."/>
            <person name="Ramirez L."/>
            <person name="Alfaro M."/>
            <person name="Sun H."/>
            <person name="Tritt A."/>
            <person name="Yoshinaga Y."/>
            <person name="Zwiers L.-H."/>
            <person name="Turgeon B."/>
            <person name="Goodwin S."/>
            <person name="Spatafora J."/>
            <person name="Crous P."/>
            <person name="Grigoriev I."/>
        </authorList>
    </citation>
    <scope>NUCLEOTIDE SEQUENCE</scope>
    <source>
        <strain evidence="2">CBS 113389</strain>
    </source>
</reference>
<dbReference type="InterPro" id="IPR021833">
    <property type="entry name" value="DUF3425"/>
</dbReference>
<dbReference type="Pfam" id="PF11905">
    <property type="entry name" value="DUF3425"/>
    <property type="match status" value="1"/>
</dbReference>
<dbReference type="Gene3D" id="1.20.5.170">
    <property type="match status" value="1"/>
</dbReference>
<keyword evidence="3" id="KW-1185">Reference proteome</keyword>
<dbReference type="CDD" id="cd14688">
    <property type="entry name" value="bZIP_YAP"/>
    <property type="match status" value="1"/>
</dbReference>
<sequence>PPHGRKRKASGVPGSRGVANLTPDQLAKKRANDREAQRAIRERTKNTIETLERRIKELETGQPFQEIQRLALERDRALAECEQLRNKLAVVQSVLATLTAQQSPLPPLNTPQTPHFPHSVSASPYEQQQQQLLHPELRSPHTSTRPSSAGQSHSSTPGGPHETRLDTAASSHYSGLTGAPYEPRLPPPAAMLGQMNGERHGLNYVLGPRQQHMVTSAPTSQSPQSNPSPGMEKPLYARVPANSSPVLPLDALLLGFLNDRRAQLASGTPLSEVIGPFYPTLDGLRDPGSASTTSAHPISALLTDILFKFPGIDGLPERVGVHYLMFLILRWQICPCESCYERLPSWIQPVREQLDNPHPAWVDHLCWPFMRVRMCTTASHIRFEDLFIPFSGTISVNWPYPPDHVLMPSSTKRDALGAPISEMNPVFESHVMDLRNWSVGSIFKATYPELVD</sequence>
<gene>
    <name evidence="2" type="ORF">BDY17DRAFT_229714</name>
</gene>
<dbReference type="PANTHER" id="PTHR37012">
    <property type="entry name" value="B-ZIP TRANSCRIPTION FACTOR (EUROFUNG)-RELATED"/>
    <property type="match status" value="1"/>
</dbReference>
<evidence type="ECO:0000313" key="2">
    <source>
        <dbReference type="EMBL" id="KAF2478546.1"/>
    </source>
</evidence>
<feature type="non-terminal residue" evidence="2">
    <location>
        <position position="452"/>
    </location>
</feature>
<dbReference type="OrthoDB" id="4161589at2759"/>
<organism evidence="2 3">
    <name type="scientific">Neohortaea acidophila</name>
    <dbReference type="NCBI Taxonomy" id="245834"/>
    <lineage>
        <taxon>Eukaryota</taxon>
        <taxon>Fungi</taxon>
        <taxon>Dikarya</taxon>
        <taxon>Ascomycota</taxon>
        <taxon>Pezizomycotina</taxon>
        <taxon>Dothideomycetes</taxon>
        <taxon>Dothideomycetidae</taxon>
        <taxon>Mycosphaerellales</taxon>
        <taxon>Teratosphaeriaceae</taxon>
        <taxon>Neohortaea</taxon>
    </lineage>
</organism>
<feature type="region of interest" description="Disordered" evidence="1">
    <location>
        <begin position="102"/>
        <end position="195"/>
    </location>
</feature>
<name>A0A6A6PFL4_9PEZI</name>
<feature type="non-terminal residue" evidence="2">
    <location>
        <position position="1"/>
    </location>
</feature>
<protein>
    <recommendedName>
        <fullName evidence="4">BZIP transcription factor</fullName>
    </recommendedName>
</protein>
<evidence type="ECO:0000313" key="3">
    <source>
        <dbReference type="Proteomes" id="UP000799767"/>
    </source>
</evidence>
<dbReference type="PANTHER" id="PTHR37012:SF2">
    <property type="entry name" value="BZIP DOMAIN-CONTAINING PROTEIN-RELATED"/>
    <property type="match status" value="1"/>
</dbReference>
<feature type="compositionally biased region" description="Basic and acidic residues" evidence="1">
    <location>
        <begin position="26"/>
        <end position="37"/>
    </location>
</feature>
<feature type="region of interest" description="Disordered" evidence="1">
    <location>
        <begin position="213"/>
        <end position="234"/>
    </location>
</feature>
<accession>A0A6A6PFL4</accession>
<evidence type="ECO:0008006" key="4">
    <source>
        <dbReference type="Google" id="ProtNLM"/>
    </source>
</evidence>
<dbReference type="AlphaFoldDB" id="A0A6A6PFL4"/>
<dbReference type="RefSeq" id="XP_033585116.1">
    <property type="nucleotide sequence ID" value="XM_033730195.1"/>
</dbReference>
<feature type="compositionally biased region" description="Low complexity" evidence="1">
    <location>
        <begin position="215"/>
        <end position="229"/>
    </location>
</feature>
<proteinExistence type="predicted"/>
<dbReference type="Proteomes" id="UP000799767">
    <property type="component" value="Unassembled WGS sequence"/>
</dbReference>
<feature type="region of interest" description="Disordered" evidence="1">
    <location>
        <begin position="1"/>
        <end position="37"/>
    </location>
</feature>
<feature type="compositionally biased region" description="Polar residues" evidence="1">
    <location>
        <begin position="140"/>
        <end position="157"/>
    </location>
</feature>
<dbReference type="GeneID" id="54471197"/>
<dbReference type="EMBL" id="MU001644">
    <property type="protein sequence ID" value="KAF2478546.1"/>
    <property type="molecule type" value="Genomic_DNA"/>
</dbReference>